<dbReference type="GO" id="GO:0004726">
    <property type="term" value="F:non-membrane spanning protein tyrosine phosphatase activity"/>
    <property type="evidence" value="ECO:0007669"/>
    <property type="project" value="InterPro"/>
</dbReference>
<sequence length="291" mass="32153">MENFSLFELISDMRRQRVAMVQTKDQYILVHRALRELFIEQLKMIDAHPYENLDVNGHPLICPPQEIRIDPSYETIFVKVNSTVSEVNEEDDICQEESIDQIPWPVLQFQSNSAAITSAPPLPDKKKKSGGTSSGQGSPVSNPGDAKKAVSVGSSGSSKESSPPTSLDRIVLKSSDTELSNDNVKEEEEVTKQKASPKSGLSRKSSILKIRAFFEKSHSEPRSEKKSNLAGTRKASSFRIRDGPRFYRSLEDEHSSSSSEKAKKESNENFSPQKLTVAQGTELAGVDGPPT</sequence>
<evidence type="ECO:0000256" key="2">
    <source>
        <dbReference type="ARBA" id="ARBA00022801"/>
    </source>
</evidence>
<proteinExistence type="predicted"/>
<reference evidence="6 7" key="1">
    <citation type="journal article" date="2011" name="Science">
        <title>The ecoresponsive genome of Daphnia pulex.</title>
        <authorList>
            <person name="Colbourne J.K."/>
            <person name="Pfrender M.E."/>
            <person name="Gilbert D."/>
            <person name="Thomas W.K."/>
            <person name="Tucker A."/>
            <person name="Oakley T.H."/>
            <person name="Tokishita S."/>
            <person name="Aerts A."/>
            <person name="Arnold G.J."/>
            <person name="Basu M.K."/>
            <person name="Bauer D.J."/>
            <person name="Caceres C.E."/>
            <person name="Carmel L."/>
            <person name="Casola C."/>
            <person name="Choi J.H."/>
            <person name="Detter J.C."/>
            <person name="Dong Q."/>
            <person name="Dusheyko S."/>
            <person name="Eads B.D."/>
            <person name="Frohlich T."/>
            <person name="Geiler-Samerotte K.A."/>
            <person name="Gerlach D."/>
            <person name="Hatcher P."/>
            <person name="Jogdeo S."/>
            <person name="Krijgsveld J."/>
            <person name="Kriventseva E.V."/>
            <person name="Kultz D."/>
            <person name="Laforsch C."/>
            <person name="Lindquist E."/>
            <person name="Lopez J."/>
            <person name="Manak J.R."/>
            <person name="Muller J."/>
            <person name="Pangilinan J."/>
            <person name="Patwardhan R.P."/>
            <person name="Pitluck S."/>
            <person name="Pritham E.J."/>
            <person name="Rechtsteiner A."/>
            <person name="Rho M."/>
            <person name="Rogozin I.B."/>
            <person name="Sakarya O."/>
            <person name="Salamov A."/>
            <person name="Schaack S."/>
            <person name="Shapiro H."/>
            <person name="Shiga Y."/>
            <person name="Skalitzky C."/>
            <person name="Smith Z."/>
            <person name="Souvorov A."/>
            <person name="Sung W."/>
            <person name="Tang Z."/>
            <person name="Tsuchiya D."/>
            <person name="Tu H."/>
            <person name="Vos H."/>
            <person name="Wang M."/>
            <person name="Wolf Y.I."/>
            <person name="Yamagata H."/>
            <person name="Yamada T."/>
            <person name="Ye Y."/>
            <person name="Shaw J.R."/>
            <person name="Andrews J."/>
            <person name="Crease T.J."/>
            <person name="Tang H."/>
            <person name="Lucas S.M."/>
            <person name="Robertson H.M."/>
            <person name="Bork P."/>
            <person name="Koonin E.V."/>
            <person name="Zdobnov E.M."/>
            <person name="Grigoriev I.V."/>
            <person name="Lynch M."/>
            <person name="Boore J.L."/>
        </authorList>
    </citation>
    <scope>NUCLEOTIDE SEQUENCE [LARGE SCALE GENOMIC DNA]</scope>
</reference>
<dbReference type="Proteomes" id="UP000000305">
    <property type="component" value="Unassembled WGS sequence"/>
</dbReference>
<dbReference type="eggNOG" id="ENOG502SY1X">
    <property type="taxonomic scope" value="Eukaryota"/>
</dbReference>
<name>E9H070_DAPPU</name>
<dbReference type="PANTHER" id="PTHR45983:SF2">
    <property type="entry name" value="PROTEIN-TYROSINE-PHOSPHATASE"/>
    <property type="match status" value="1"/>
</dbReference>
<keyword evidence="7" id="KW-1185">Reference proteome</keyword>
<feature type="compositionally biased region" description="Basic and acidic residues" evidence="4">
    <location>
        <begin position="239"/>
        <end position="267"/>
    </location>
</feature>
<dbReference type="InterPro" id="IPR000242">
    <property type="entry name" value="PTP_cat"/>
</dbReference>
<dbReference type="EC" id="3.1.3.48" evidence="1"/>
<dbReference type="SUPFAM" id="SSF52799">
    <property type="entry name" value="(Phosphotyrosine protein) phosphatases II"/>
    <property type="match status" value="1"/>
</dbReference>
<feature type="compositionally biased region" description="Basic and acidic residues" evidence="4">
    <location>
        <begin position="212"/>
        <end position="227"/>
    </location>
</feature>
<dbReference type="KEGG" id="dpx:DAPPUDRAFT_199665"/>
<dbReference type="AlphaFoldDB" id="E9H070"/>
<accession>E9H070</accession>
<dbReference type="InterPro" id="IPR029021">
    <property type="entry name" value="Prot-tyrosine_phosphatase-like"/>
</dbReference>
<keyword evidence="2" id="KW-0378">Hydrolase</keyword>
<dbReference type="PANTHER" id="PTHR45983">
    <property type="entry name" value="TYROSINE PHOSPHATSE N18, PUTATIVE-RELATED"/>
    <property type="match status" value="1"/>
</dbReference>
<feature type="domain" description="Tyrosine-protein phosphatase" evidence="5">
    <location>
        <begin position="3"/>
        <end position="34"/>
    </location>
</feature>
<dbReference type="InterPro" id="IPR047170">
    <property type="entry name" value="PTN12/18/22"/>
</dbReference>
<keyword evidence="3" id="KW-0904">Protein phosphatase</keyword>
<organism evidence="6 7">
    <name type="scientific">Daphnia pulex</name>
    <name type="common">Water flea</name>
    <dbReference type="NCBI Taxonomy" id="6669"/>
    <lineage>
        <taxon>Eukaryota</taxon>
        <taxon>Metazoa</taxon>
        <taxon>Ecdysozoa</taxon>
        <taxon>Arthropoda</taxon>
        <taxon>Crustacea</taxon>
        <taxon>Branchiopoda</taxon>
        <taxon>Diplostraca</taxon>
        <taxon>Cladocera</taxon>
        <taxon>Anomopoda</taxon>
        <taxon>Daphniidae</taxon>
        <taxon>Daphnia</taxon>
    </lineage>
</organism>
<dbReference type="EMBL" id="GL732580">
    <property type="protein sequence ID" value="EFX74863.1"/>
    <property type="molecule type" value="Genomic_DNA"/>
</dbReference>
<dbReference type="STRING" id="6669.E9H070"/>
<feature type="region of interest" description="Disordered" evidence="4">
    <location>
        <begin position="116"/>
        <end position="291"/>
    </location>
</feature>
<evidence type="ECO:0000256" key="3">
    <source>
        <dbReference type="ARBA" id="ARBA00022912"/>
    </source>
</evidence>
<protein>
    <recommendedName>
        <fullName evidence="1">protein-tyrosine-phosphatase</fullName>
        <ecNumber evidence="1">3.1.3.48</ecNumber>
    </recommendedName>
</protein>
<dbReference type="Gene3D" id="3.90.190.10">
    <property type="entry name" value="Protein tyrosine phosphatase superfamily"/>
    <property type="match status" value="1"/>
</dbReference>
<evidence type="ECO:0000259" key="5">
    <source>
        <dbReference type="Pfam" id="PF00102"/>
    </source>
</evidence>
<evidence type="ECO:0000256" key="4">
    <source>
        <dbReference type="SAM" id="MobiDB-lite"/>
    </source>
</evidence>
<gene>
    <name evidence="6" type="ORF">DAPPUDRAFT_199665</name>
</gene>
<dbReference type="GO" id="GO:0005737">
    <property type="term" value="C:cytoplasm"/>
    <property type="evidence" value="ECO:0007669"/>
    <property type="project" value="UniProtKB-ARBA"/>
</dbReference>
<dbReference type="HOGENOM" id="CLU_958351_0_0_1"/>
<evidence type="ECO:0000313" key="6">
    <source>
        <dbReference type="EMBL" id="EFX74863.1"/>
    </source>
</evidence>
<dbReference type="Pfam" id="PF00102">
    <property type="entry name" value="Y_phosphatase"/>
    <property type="match status" value="1"/>
</dbReference>
<dbReference type="OrthoDB" id="8609993at2759"/>
<evidence type="ECO:0000313" key="7">
    <source>
        <dbReference type="Proteomes" id="UP000000305"/>
    </source>
</evidence>
<dbReference type="InParanoid" id="E9H070"/>
<feature type="compositionally biased region" description="Low complexity" evidence="4">
    <location>
        <begin position="149"/>
        <end position="162"/>
    </location>
</feature>
<feature type="non-terminal residue" evidence="6">
    <location>
        <position position="1"/>
    </location>
</feature>
<evidence type="ECO:0000256" key="1">
    <source>
        <dbReference type="ARBA" id="ARBA00013064"/>
    </source>
</evidence>